<dbReference type="AlphaFoldDB" id="A0A559KUH7"/>
<evidence type="ECO:0000313" key="2">
    <source>
        <dbReference type="Proteomes" id="UP000320707"/>
    </source>
</evidence>
<sequence length="69" mass="7178">MNNNGLVIPTPSGGYVGVTSDGVNIEQLAMRSMEETGAASVTVGLYYQESVIDCGGNLRLIDRSSGRVG</sequence>
<evidence type="ECO:0000313" key="1">
    <source>
        <dbReference type="EMBL" id="TVY63654.1"/>
    </source>
</evidence>
<gene>
    <name evidence="1" type="ORF">Focb16_v014388</name>
</gene>
<proteinExistence type="predicted"/>
<dbReference type="EMBL" id="SRMI01000009">
    <property type="protein sequence ID" value="TVY63654.1"/>
    <property type="molecule type" value="Genomic_DNA"/>
</dbReference>
<dbReference type="Proteomes" id="UP000320707">
    <property type="component" value="Unassembled WGS sequence"/>
</dbReference>
<name>A0A559KUH7_FUSOC</name>
<reference evidence="1 2" key="1">
    <citation type="journal article" date="2019" name="Microbiol. Resour. Announc.">
        <title>High-quality draft genome sequence of Fusarium oxysporum f. sp. cubense strain 160527, a causal agent of Panama disease.</title>
        <authorList>
            <person name="Asai S."/>
            <person name="Ayukawa Y."/>
            <person name="Gan P."/>
            <person name="Masuda S."/>
            <person name="Komatsu K."/>
            <person name="Shirasu K."/>
            <person name="Arie T."/>
        </authorList>
    </citation>
    <scope>NUCLEOTIDE SEQUENCE [LARGE SCALE GENOMIC DNA]</scope>
    <source>
        <strain evidence="1 2">160527</strain>
    </source>
</reference>
<organism evidence="1 2">
    <name type="scientific">Fusarium oxysporum f. sp. cubense</name>
    <dbReference type="NCBI Taxonomy" id="61366"/>
    <lineage>
        <taxon>Eukaryota</taxon>
        <taxon>Fungi</taxon>
        <taxon>Dikarya</taxon>
        <taxon>Ascomycota</taxon>
        <taxon>Pezizomycotina</taxon>
        <taxon>Sordariomycetes</taxon>
        <taxon>Hypocreomycetidae</taxon>
        <taxon>Hypocreales</taxon>
        <taxon>Nectriaceae</taxon>
        <taxon>Fusarium</taxon>
        <taxon>Fusarium oxysporum species complex</taxon>
    </lineage>
</organism>
<comment type="caution">
    <text evidence="1">The sequence shown here is derived from an EMBL/GenBank/DDBJ whole genome shotgun (WGS) entry which is preliminary data.</text>
</comment>
<accession>A0A559KUH7</accession>
<protein>
    <submittedName>
        <fullName evidence="1">Uncharacterized protein</fullName>
    </submittedName>
</protein>